<evidence type="ECO:0000259" key="6">
    <source>
        <dbReference type="Pfam" id="PF08543"/>
    </source>
</evidence>
<dbReference type="InterPro" id="IPR029056">
    <property type="entry name" value="Ribokinase-like"/>
</dbReference>
<dbReference type="Pfam" id="PF08543">
    <property type="entry name" value="Phos_pyr_kin"/>
    <property type="match status" value="1"/>
</dbReference>
<sequence length="283" mass="31558">MKKVAVLQDLSSFGKCSLTAAIPVLSVMGVQACPLPTAILTAQTGYPSFFCEDFTSKMKYFIEEWSKLNVTFDGIYTGFVTGEEQINKIFHFLDKFYTKETILLVDPVMGDIGEVYKLFTDELLVLMRELVKRADVITPNVTECCLLTGLSYEKLHSYSNEEDYIKAIEEAGNMLQQETGAQVIITGMNPPSADSEKQFIGNMYLDGSRTFYSATQYNGESYSGTGDLFASVIMGSMMMRGENLEKSVQLAVAFLTEAINDSSLEQIPKAEGVNFEKYLRMLL</sequence>
<dbReference type="GO" id="GO:0008478">
    <property type="term" value="F:pyridoxal kinase activity"/>
    <property type="evidence" value="ECO:0007669"/>
    <property type="project" value="UniProtKB-EC"/>
</dbReference>
<dbReference type="PROSITE" id="PS51257">
    <property type="entry name" value="PROKAR_LIPOPROTEIN"/>
    <property type="match status" value="1"/>
</dbReference>
<dbReference type="PANTHER" id="PTHR10534:SF2">
    <property type="entry name" value="PYRIDOXAL KINASE"/>
    <property type="match status" value="1"/>
</dbReference>
<dbReference type="PANTHER" id="PTHR10534">
    <property type="entry name" value="PYRIDOXAL KINASE"/>
    <property type="match status" value="1"/>
</dbReference>
<keyword evidence="5" id="KW-0067">ATP-binding</keyword>
<evidence type="ECO:0000313" key="7">
    <source>
        <dbReference type="EMBL" id="MDM5284007.1"/>
    </source>
</evidence>
<dbReference type="EC" id="2.7.1.35" evidence="1"/>
<reference evidence="7" key="1">
    <citation type="submission" date="2023-06" db="EMBL/GenBank/DDBJ databases">
        <title>Comparative genomics of Bacillaceae isolates and their secondary metabolite potential.</title>
        <authorList>
            <person name="Song L."/>
            <person name="Nielsen L.J."/>
            <person name="Mohite O."/>
            <person name="Xu X."/>
            <person name="Weber T."/>
            <person name="Kovacs A.T."/>
        </authorList>
    </citation>
    <scope>NUCLEOTIDE SEQUENCE</scope>
    <source>
        <strain evidence="7">G1S1</strain>
    </source>
</reference>
<dbReference type="AlphaFoldDB" id="A0AAJ1VB68"/>
<dbReference type="Gene3D" id="3.40.1190.20">
    <property type="match status" value="1"/>
</dbReference>
<dbReference type="GO" id="GO:0005829">
    <property type="term" value="C:cytosol"/>
    <property type="evidence" value="ECO:0007669"/>
    <property type="project" value="TreeGrafter"/>
</dbReference>
<keyword evidence="2 7" id="KW-0808">Transferase</keyword>
<dbReference type="SUPFAM" id="SSF53613">
    <property type="entry name" value="Ribokinase-like"/>
    <property type="match status" value="1"/>
</dbReference>
<dbReference type="NCBIfam" id="NF005491">
    <property type="entry name" value="PRK07105.1"/>
    <property type="match status" value="1"/>
</dbReference>
<gene>
    <name evidence="7" type="ORF">QUF85_11915</name>
</gene>
<dbReference type="InterPro" id="IPR013749">
    <property type="entry name" value="PM/HMP-P_kinase-1"/>
</dbReference>
<dbReference type="RefSeq" id="WP_289349724.1">
    <property type="nucleotide sequence ID" value="NZ_JAUCFI010000003.1"/>
</dbReference>
<evidence type="ECO:0000313" key="8">
    <source>
        <dbReference type="Proteomes" id="UP001238973"/>
    </source>
</evidence>
<evidence type="ECO:0000256" key="3">
    <source>
        <dbReference type="ARBA" id="ARBA00022741"/>
    </source>
</evidence>
<dbReference type="EMBL" id="JAUCFI010000003">
    <property type="protein sequence ID" value="MDM5284007.1"/>
    <property type="molecule type" value="Genomic_DNA"/>
</dbReference>
<dbReference type="Proteomes" id="UP001238973">
    <property type="component" value="Unassembled WGS sequence"/>
</dbReference>
<dbReference type="GO" id="GO:0005524">
    <property type="term" value="F:ATP binding"/>
    <property type="evidence" value="ECO:0007669"/>
    <property type="project" value="UniProtKB-KW"/>
</dbReference>
<name>A0AAJ1VB68_9BACI</name>
<feature type="domain" description="Pyridoxamine kinase/Phosphomethylpyrimidine kinase" evidence="6">
    <location>
        <begin position="22"/>
        <end position="262"/>
    </location>
</feature>
<evidence type="ECO:0000256" key="2">
    <source>
        <dbReference type="ARBA" id="ARBA00022679"/>
    </source>
</evidence>
<comment type="caution">
    <text evidence="7">The sequence shown here is derived from an EMBL/GenBank/DDBJ whole genome shotgun (WGS) entry which is preliminary data.</text>
</comment>
<evidence type="ECO:0000256" key="5">
    <source>
        <dbReference type="ARBA" id="ARBA00022840"/>
    </source>
</evidence>
<organism evidence="7 8">
    <name type="scientific">Peribacillus frigoritolerans</name>
    <dbReference type="NCBI Taxonomy" id="450367"/>
    <lineage>
        <taxon>Bacteria</taxon>
        <taxon>Bacillati</taxon>
        <taxon>Bacillota</taxon>
        <taxon>Bacilli</taxon>
        <taxon>Bacillales</taxon>
        <taxon>Bacillaceae</taxon>
        <taxon>Peribacillus</taxon>
    </lineage>
</organism>
<keyword evidence="4 7" id="KW-0418">Kinase</keyword>
<accession>A0AAJ1VB68</accession>
<evidence type="ECO:0000256" key="4">
    <source>
        <dbReference type="ARBA" id="ARBA00022777"/>
    </source>
</evidence>
<evidence type="ECO:0000256" key="1">
    <source>
        <dbReference type="ARBA" id="ARBA00012104"/>
    </source>
</evidence>
<dbReference type="GO" id="GO:0009443">
    <property type="term" value="P:pyridoxal 5'-phosphate salvage"/>
    <property type="evidence" value="ECO:0007669"/>
    <property type="project" value="InterPro"/>
</dbReference>
<keyword evidence="3" id="KW-0547">Nucleotide-binding</keyword>
<proteinExistence type="predicted"/>
<protein>
    <recommendedName>
        <fullName evidence="1">pyridoxal kinase</fullName>
        <ecNumber evidence="1">2.7.1.35</ecNumber>
    </recommendedName>
</protein>
<dbReference type="InterPro" id="IPR004625">
    <property type="entry name" value="PyrdxlKinase"/>
</dbReference>